<organism evidence="21 22">
    <name type="scientific">Plutella xylostella</name>
    <name type="common">Diamondback moth</name>
    <name type="synonym">Plutella maculipennis</name>
    <dbReference type="NCBI Taxonomy" id="51655"/>
    <lineage>
        <taxon>Eukaryota</taxon>
        <taxon>Metazoa</taxon>
        <taxon>Ecdysozoa</taxon>
        <taxon>Arthropoda</taxon>
        <taxon>Hexapoda</taxon>
        <taxon>Insecta</taxon>
        <taxon>Pterygota</taxon>
        <taxon>Neoptera</taxon>
        <taxon>Endopterygota</taxon>
        <taxon>Lepidoptera</taxon>
        <taxon>Glossata</taxon>
        <taxon>Ditrysia</taxon>
        <taxon>Yponomeutoidea</taxon>
        <taxon>Plutellidae</taxon>
        <taxon>Plutella</taxon>
    </lineage>
</organism>
<dbReference type="PANTHER" id="PTHR20973">
    <property type="entry name" value="NON-SMC ELEMENT 1-RELATED"/>
    <property type="match status" value="1"/>
</dbReference>
<dbReference type="InterPro" id="IPR036388">
    <property type="entry name" value="WH-like_DNA-bd_sf"/>
</dbReference>
<keyword evidence="17 18" id="KW-0539">Nucleus</keyword>
<keyword evidence="8 18" id="KW-0808">Transferase</keyword>
<comment type="catalytic activity">
    <reaction evidence="1 18">
        <text>S-ubiquitinyl-[E2 ubiquitin-conjugating enzyme]-L-cysteine + [acceptor protein]-L-lysine = [E2 ubiquitin-conjugating enzyme]-L-cysteine + N(6)-ubiquitinyl-[acceptor protein]-L-lysine.</text>
        <dbReference type="EC" id="2.3.2.27"/>
    </reaction>
</comment>
<evidence type="ECO:0000259" key="20">
    <source>
        <dbReference type="PROSITE" id="PS50081"/>
    </source>
</evidence>
<accession>A0A8S4F2X6</accession>
<comment type="similarity">
    <text evidence="4 18">Belongs to the NSE1 family.</text>
</comment>
<dbReference type="InterPro" id="IPR002219">
    <property type="entry name" value="PKC_DAG/PE"/>
</dbReference>
<evidence type="ECO:0000256" key="19">
    <source>
        <dbReference type="SAM" id="MobiDB-lite"/>
    </source>
</evidence>
<feature type="compositionally biased region" description="Polar residues" evidence="19">
    <location>
        <begin position="267"/>
        <end position="279"/>
    </location>
</feature>
<keyword evidence="13 18" id="KW-0862">Zinc</keyword>
<comment type="subcellular location">
    <subcellularLocation>
        <location evidence="3">Chromosome</location>
    </subcellularLocation>
    <subcellularLocation>
        <location evidence="2 18">Nucleus</location>
    </subcellularLocation>
</comment>
<dbReference type="EC" id="2.3.2.27" evidence="5 18"/>
<evidence type="ECO:0000313" key="22">
    <source>
        <dbReference type="Proteomes" id="UP000653454"/>
    </source>
</evidence>
<dbReference type="Gene3D" id="1.10.10.10">
    <property type="entry name" value="Winged helix-like DNA-binding domain superfamily/Winged helix DNA-binding domain"/>
    <property type="match status" value="1"/>
</dbReference>
<evidence type="ECO:0000256" key="6">
    <source>
        <dbReference type="ARBA" id="ARBA00019422"/>
    </source>
</evidence>
<dbReference type="PROSITE" id="PS50081">
    <property type="entry name" value="ZF_DAG_PE_2"/>
    <property type="match status" value="1"/>
</dbReference>
<dbReference type="GO" id="GO:0005634">
    <property type="term" value="C:nucleus"/>
    <property type="evidence" value="ECO:0007669"/>
    <property type="project" value="UniProtKB-SubCell"/>
</dbReference>
<keyword evidence="10 18" id="KW-0227">DNA damage</keyword>
<keyword evidence="14" id="KW-0832">Ubl conjugation</keyword>
<dbReference type="OrthoDB" id="185455at2759"/>
<dbReference type="Proteomes" id="UP000653454">
    <property type="component" value="Unassembled WGS sequence"/>
</dbReference>
<keyword evidence="22" id="KW-1185">Reference proteome</keyword>
<evidence type="ECO:0000256" key="12">
    <source>
        <dbReference type="ARBA" id="ARBA00022786"/>
    </source>
</evidence>
<dbReference type="Pfam" id="PF08746">
    <property type="entry name" value="zf-RING-like"/>
    <property type="match status" value="1"/>
</dbReference>
<evidence type="ECO:0000313" key="21">
    <source>
        <dbReference type="EMBL" id="CAG9122539.1"/>
    </source>
</evidence>
<dbReference type="InterPro" id="IPR013083">
    <property type="entry name" value="Znf_RING/FYVE/PHD"/>
</dbReference>
<reference evidence="21" key="1">
    <citation type="submission" date="2020-11" db="EMBL/GenBank/DDBJ databases">
        <authorList>
            <person name="Whiteford S."/>
        </authorList>
    </citation>
    <scope>NUCLEOTIDE SEQUENCE</scope>
</reference>
<dbReference type="InterPro" id="IPR046349">
    <property type="entry name" value="C1-like_sf"/>
</dbReference>
<dbReference type="PANTHER" id="PTHR20973:SF0">
    <property type="entry name" value="NON-STRUCTURAL MAINTENANCE OF CHROMOSOMES ELEMENT 1 HOMOLOG"/>
    <property type="match status" value="1"/>
</dbReference>
<evidence type="ECO:0000256" key="4">
    <source>
        <dbReference type="ARBA" id="ARBA00010258"/>
    </source>
</evidence>
<comment type="subunit">
    <text evidence="18">Component of the Smc5-Smc6 complex.</text>
</comment>
<dbReference type="GO" id="GO:0030915">
    <property type="term" value="C:Smc5-Smc6 complex"/>
    <property type="evidence" value="ECO:0007669"/>
    <property type="project" value="UniProtKB-UniRule"/>
</dbReference>
<evidence type="ECO:0000256" key="18">
    <source>
        <dbReference type="RuleBase" id="RU368018"/>
    </source>
</evidence>
<evidence type="ECO:0000256" key="1">
    <source>
        <dbReference type="ARBA" id="ARBA00000900"/>
    </source>
</evidence>
<feature type="domain" description="Phorbol-ester/DAG-type" evidence="20">
    <location>
        <begin position="158"/>
        <end position="213"/>
    </location>
</feature>
<evidence type="ECO:0000256" key="16">
    <source>
        <dbReference type="ARBA" id="ARBA00023204"/>
    </source>
</evidence>
<keyword evidence="15 18" id="KW-0233">DNA recombination</keyword>
<name>A0A8S4F2X6_PLUXY</name>
<keyword evidence="11 18" id="KW-0863">Zinc-finger</keyword>
<dbReference type="GO" id="GO:0061630">
    <property type="term" value="F:ubiquitin protein ligase activity"/>
    <property type="evidence" value="ECO:0007669"/>
    <property type="project" value="UniProtKB-EC"/>
</dbReference>
<dbReference type="EMBL" id="CAJHNJ030000027">
    <property type="protein sequence ID" value="CAG9122539.1"/>
    <property type="molecule type" value="Genomic_DNA"/>
</dbReference>
<proteinExistence type="inferred from homology"/>
<dbReference type="Gene3D" id="3.90.1150.220">
    <property type="match status" value="1"/>
</dbReference>
<keyword evidence="9 18" id="KW-0479">Metal-binding</keyword>
<dbReference type="Pfam" id="PF07574">
    <property type="entry name" value="SMC_Nse1"/>
    <property type="match status" value="1"/>
</dbReference>
<keyword evidence="16 18" id="KW-0234">DNA repair</keyword>
<gene>
    <name evidence="21" type="ORF">PLXY2_LOCUS7631</name>
</gene>
<evidence type="ECO:0000256" key="3">
    <source>
        <dbReference type="ARBA" id="ARBA00004286"/>
    </source>
</evidence>
<dbReference type="SUPFAM" id="SSF57889">
    <property type="entry name" value="Cysteine-rich domain"/>
    <property type="match status" value="1"/>
</dbReference>
<feature type="region of interest" description="Disordered" evidence="19">
    <location>
        <begin position="253"/>
        <end position="288"/>
    </location>
</feature>
<evidence type="ECO:0000256" key="13">
    <source>
        <dbReference type="ARBA" id="ARBA00022833"/>
    </source>
</evidence>
<dbReference type="AlphaFoldDB" id="A0A8S4F2X6"/>
<keyword evidence="7" id="KW-0158">Chromosome</keyword>
<dbReference type="InterPro" id="IPR014857">
    <property type="entry name" value="Nse1_RING_C4HC3-type"/>
</dbReference>
<evidence type="ECO:0000256" key="10">
    <source>
        <dbReference type="ARBA" id="ARBA00022763"/>
    </source>
</evidence>
<sequence length="288" mass="33386">MAYGKTHRFLLRSIASRGVMSIIEVENAVKAFTDEELPLPEMIRAINEEIRPFQQNIKYVKDELSNDELLVFLSLGYDDATKAQNIFSPNELELFRLLLEEIMSTETRQVTGINAINLVGKMKGSFSKTDAQKLLTRWCRMHYLDKDENNYALGVRAIHEFESYFRQNMPDTIEECFLCKQIVFRGYNCPACGLAVHTRCLNSYLEKVQKWPCCKADYSASQIERLHGSSRHSVTQQQENLEQSEQYNTIAEPLTEETLNETEDIEQTQSTQMGISQCVTRKRKRQRE</sequence>
<evidence type="ECO:0000256" key="14">
    <source>
        <dbReference type="ARBA" id="ARBA00022843"/>
    </source>
</evidence>
<evidence type="ECO:0000256" key="5">
    <source>
        <dbReference type="ARBA" id="ARBA00012483"/>
    </source>
</evidence>
<protein>
    <recommendedName>
        <fullName evidence="6 18">Non-structural maintenance of chromosomes element 1 homolog</fullName>
        <ecNumber evidence="5 18">2.3.2.27</ecNumber>
    </recommendedName>
</protein>
<dbReference type="InterPro" id="IPR011513">
    <property type="entry name" value="Nse1"/>
</dbReference>
<comment type="caution">
    <text evidence="21">The sequence shown here is derived from an EMBL/GenBank/DDBJ whole genome shotgun (WGS) entry which is preliminary data.</text>
</comment>
<feature type="compositionally biased region" description="Acidic residues" evidence="19">
    <location>
        <begin position="254"/>
        <end position="266"/>
    </location>
</feature>
<evidence type="ECO:0000256" key="8">
    <source>
        <dbReference type="ARBA" id="ARBA00022679"/>
    </source>
</evidence>
<evidence type="ECO:0000256" key="2">
    <source>
        <dbReference type="ARBA" id="ARBA00004123"/>
    </source>
</evidence>
<evidence type="ECO:0000256" key="15">
    <source>
        <dbReference type="ARBA" id="ARBA00023172"/>
    </source>
</evidence>
<dbReference type="GO" id="GO:0008270">
    <property type="term" value="F:zinc ion binding"/>
    <property type="evidence" value="ECO:0007669"/>
    <property type="project" value="UniProtKB-KW"/>
</dbReference>
<evidence type="ECO:0000256" key="7">
    <source>
        <dbReference type="ARBA" id="ARBA00022454"/>
    </source>
</evidence>
<evidence type="ECO:0000256" key="17">
    <source>
        <dbReference type="ARBA" id="ARBA00023242"/>
    </source>
</evidence>
<dbReference type="Gene3D" id="3.30.40.10">
    <property type="entry name" value="Zinc/RING finger domain, C3HC4 (zinc finger)"/>
    <property type="match status" value="1"/>
</dbReference>
<evidence type="ECO:0000256" key="9">
    <source>
        <dbReference type="ARBA" id="ARBA00022723"/>
    </source>
</evidence>
<dbReference type="GO" id="GO:0000724">
    <property type="term" value="P:double-strand break repair via homologous recombination"/>
    <property type="evidence" value="ECO:0007669"/>
    <property type="project" value="TreeGrafter"/>
</dbReference>
<evidence type="ECO:0000256" key="11">
    <source>
        <dbReference type="ARBA" id="ARBA00022771"/>
    </source>
</evidence>
<keyword evidence="12 18" id="KW-0833">Ubl conjugation pathway</keyword>